<proteinExistence type="predicted"/>
<dbReference type="EMBL" id="LAZR01042383">
    <property type="protein sequence ID" value="KKL09662.1"/>
    <property type="molecule type" value="Genomic_DNA"/>
</dbReference>
<gene>
    <name evidence="1" type="ORF">LCGC14_2563640</name>
</gene>
<accession>A0A0F9B775</accession>
<dbReference type="AlphaFoldDB" id="A0A0F9B775"/>
<evidence type="ECO:0000313" key="1">
    <source>
        <dbReference type="EMBL" id="KKL09662.1"/>
    </source>
</evidence>
<reference evidence="1" key="1">
    <citation type="journal article" date="2015" name="Nature">
        <title>Complex archaea that bridge the gap between prokaryotes and eukaryotes.</title>
        <authorList>
            <person name="Spang A."/>
            <person name="Saw J.H."/>
            <person name="Jorgensen S.L."/>
            <person name="Zaremba-Niedzwiedzka K."/>
            <person name="Martijn J."/>
            <person name="Lind A.E."/>
            <person name="van Eijk R."/>
            <person name="Schleper C."/>
            <person name="Guy L."/>
            <person name="Ettema T.J."/>
        </authorList>
    </citation>
    <scope>NUCLEOTIDE SEQUENCE</scope>
</reference>
<feature type="non-terminal residue" evidence="1">
    <location>
        <position position="58"/>
    </location>
</feature>
<name>A0A0F9B775_9ZZZZ</name>
<protein>
    <submittedName>
        <fullName evidence="1">Uncharacterized protein</fullName>
    </submittedName>
</protein>
<organism evidence="1">
    <name type="scientific">marine sediment metagenome</name>
    <dbReference type="NCBI Taxonomy" id="412755"/>
    <lineage>
        <taxon>unclassified sequences</taxon>
        <taxon>metagenomes</taxon>
        <taxon>ecological metagenomes</taxon>
    </lineage>
</organism>
<sequence length="58" mass="6664">MIKNRELIISPKVSKPQLGKFLQHLENEGLHIVYVDPKKISKIKTKLSTIYPSAKAKY</sequence>
<comment type="caution">
    <text evidence="1">The sequence shown here is derived from an EMBL/GenBank/DDBJ whole genome shotgun (WGS) entry which is preliminary data.</text>
</comment>